<dbReference type="PANTHER" id="PTHR43308:SF5">
    <property type="entry name" value="S-LAYER PROTEIN _ PEPTIDOGLYCAN ENDO-BETA-N-ACETYLGLUCOSAMINIDASE"/>
    <property type="match status" value="1"/>
</dbReference>
<feature type="domain" description="SLH" evidence="1">
    <location>
        <begin position="250"/>
        <end position="313"/>
    </location>
</feature>
<dbReference type="Pfam" id="PF12565">
    <property type="entry name" value="DUF3747"/>
    <property type="match status" value="1"/>
</dbReference>
<organism evidence="2 3">
    <name type="scientific">Petrachloros mirabilis ULC683</name>
    <dbReference type="NCBI Taxonomy" id="2781853"/>
    <lineage>
        <taxon>Bacteria</taxon>
        <taxon>Bacillati</taxon>
        <taxon>Cyanobacteriota</taxon>
        <taxon>Cyanophyceae</taxon>
        <taxon>Synechococcales</taxon>
        <taxon>Petrachlorosaceae</taxon>
        <taxon>Petrachloros</taxon>
        <taxon>Petrachloros mirabilis</taxon>
    </lineage>
</organism>
<dbReference type="AlphaFoldDB" id="A0A8K2A0U3"/>
<dbReference type="Pfam" id="PF00395">
    <property type="entry name" value="SLH"/>
    <property type="match status" value="2"/>
</dbReference>
<sequence length="384" mass="42107">MSHNFFSHALTGLGVLVAGSAISLSPATAVTFGQQEVDQSRFIAVAAPVGTQFHQLLVIEQISDARPCWETSGSNPVVVEPLLVNFDFTGICGRSVDSNGYSLRIDGEDLGLQYSLRVRRRDNDLVLVAAPSRSGQEEIEIGRANGFTQGFAKLRLDPGWRFTKRSFEDRVLGHIYLTRETGDLPFPDVAGDIYLAEIREAVSLGFIAGFSEDNTFRPRSPLTREQLVSMILESLTTIPNLNVQLPTQTSSNPYPDVAASRWSAAKIQFARQNQIVSGYEDGSFRPTQTVTRAEMMAVLRRTAEYVKTRQGRDTTLAQTQTPASFTDTSTHWAADVIRQMSGYCGVASALNEQGQAFAPNQSALRNYAAAATLRMLNCVKNPES</sequence>
<evidence type="ECO:0000313" key="3">
    <source>
        <dbReference type="Proteomes" id="UP000607397"/>
    </source>
</evidence>
<dbReference type="PANTHER" id="PTHR43308">
    <property type="entry name" value="OUTER MEMBRANE PROTEIN ALPHA-RELATED"/>
    <property type="match status" value="1"/>
</dbReference>
<accession>A0A8K2A0U3</accession>
<dbReference type="InterPro" id="IPR022222">
    <property type="entry name" value="DUF3747"/>
</dbReference>
<dbReference type="InterPro" id="IPR051465">
    <property type="entry name" value="Cell_Envelope_Struct_Comp"/>
</dbReference>
<dbReference type="Proteomes" id="UP000607397">
    <property type="component" value="Unassembled WGS sequence"/>
</dbReference>
<proteinExistence type="predicted"/>
<protein>
    <submittedName>
        <fullName evidence="2">DUF3747 domain-containing protein</fullName>
    </submittedName>
</protein>
<dbReference type="RefSeq" id="WP_161826004.1">
    <property type="nucleotide sequence ID" value="NZ_WVIC01000028.1"/>
</dbReference>
<dbReference type="EMBL" id="WVIC01000028">
    <property type="protein sequence ID" value="NCJ07523.1"/>
    <property type="molecule type" value="Genomic_DNA"/>
</dbReference>
<evidence type="ECO:0000313" key="2">
    <source>
        <dbReference type="EMBL" id="NCJ07523.1"/>
    </source>
</evidence>
<comment type="caution">
    <text evidence="2">The sequence shown here is derived from an EMBL/GenBank/DDBJ whole genome shotgun (WGS) entry which is preliminary data.</text>
</comment>
<name>A0A8K2A0U3_9CYAN</name>
<dbReference type="InterPro" id="IPR001119">
    <property type="entry name" value="SLH_dom"/>
</dbReference>
<keyword evidence="3" id="KW-1185">Reference proteome</keyword>
<gene>
    <name evidence="2" type="ORF">GS597_13595</name>
</gene>
<dbReference type="PROSITE" id="PS51272">
    <property type="entry name" value="SLH"/>
    <property type="match status" value="3"/>
</dbReference>
<reference evidence="2" key="1">
    <citation type="submission" date="2019-12" db="EMBL/GenBank/DDBJ databases">
        <title>High-Quality draft genome sequences of three cyanobacteria isolated from the limestone walls of the Old Cathedral of Coimbra.</title>
        <authorList>
            <person name="Tiago I."/>
            <person name="Soares F."/>
            <person name="Portugal A."/>
        </authorList>
    </citation>
    <scope>NUCLEOTIDE SEQUENCE [LARGE SCALE GENOMIC DNA]</scope>
    <source>
        <strain evidence="2">C</strain>
    </source>
</reference>
<feature type="domain" description="SLH" evidence="1">
    <location>
        <begin position="181"/>
        <end position="245"/>
    </location>
</feature>
<evidence type="ECO:0000259" key="1">
    <source>
        <dbReference type="PROSITE" id="PS51272"/>
    </source>
</evidence>
<feature type="domain" description="SLH" evidence="1">
    <location>
        <begin position="320"/>
        <end position="384"/>
    </location>
</feature>